<accession>A0A1C4UI20</accession>
<protein>
    <submittedName>
        <fullName evidence="2">Uncharacterized protein</fullName>
    </submittedName>
</protein>
<sequence>MVRPTTPVPSTANTAAESAAGSPVHARTVEHKNAVRAWVTDLARQSGAAEPESLARQLTLLLDGGLAGGVLDGDPAVADAAKRSARALVDAALRER</sequence>
<dbReference type="AlphaFoldDB" id="A0A1C4UI20"/>
<dbReference type="Gene3D" id="1.10.357.10">
    <property type="entry name" value="Tetracycline Repressor, domain 2"/>
    <property type="match status" value="1"/>
</dbReference>
<organism evidence="2 3">
    <name type="scientific">Micromonospora marina</name>
    <dbReference type="NCBI Taxonomy" id="307120"/>
    <lineage>
        <taxon>Bacteria</taxon>
        <taxon>Bacillati</taxon>
        <taxon>Actinomycetota</taxon>
        <taxon>Actinomycetes</taxon>
        <taxon>Micromonosporales</taxon>
        <taxon>Micromonosporaceae</taxon>
        <taxon>Micromonospora</taxon>
    </lineage>
</organism>
<dbReference type="SUPFAM" id="SSF48498">
    <property type="entry name" value="Tetracyclin repressor-like, C-terminal domain"/>
    <property type="match status" value="1"/>
</dbReference>
<name>A0A1C4UI20_9ACTN</name>
<keyword evidence="3" id="KW-1185">Reference proteome</keyword>
<evidence type="ECO:0000256" key="1">
    <source>
        <dbReference type="SAM" id="MobiDB-lite"/>
    </source>
</evidence>
<feature type="region of interest" description="Disordered" evidence="1">
    <location>
        <begin position="1"/>
        <end position="28"/>
    </location>
</feature>
<evidence type="ECO:0000313" key="2">
    <source>
        <dbReference type="EMBL" id="SCE71324.1"/>
    </source>
</evidence>
<dbReference type="EMBL" id="FMCV01000001">
    <property type="protein sequence ID" value="SCE71324.1"/>
    <property type="molecule type" value="Genomic_DNA"/>
</dbReference>
<dbReference type="InterPro" id="IPR036271">
    <property type="entry name" value="Tet_transcr_reg_TetR-rel_C_sf"/>
</dbReference>
<dbReference type="Proteomes" id="UP000198551">
    <property type="component" value="Unassembled WGS sequence"/>
</dbReference>
<gene>
    <name evidence="2" type="ORF">GA0070215_101498</name>
</gene>
<evidence type="ECO:0000313" key="3">
    <source>
        <dbReference type="Proteomes" id="UP000198551"/>
    </source>
</evidence>
<proteinExistence type="predicted"/>
<reference evidence="3" key="1">
    <citation type="submission" date="2016-06" db="EMBL/GenBank/DDBJ databases">
        <authorList>
            <person name="Varghese N."/>
        </authorList>
    </citation>
    <scope>NUCLEOTIDE SEQUENCE [LARGE SCALE GENOMIC DNA]</scope>
    <source>
        <strain evidence="3">DSM 45555</strain>
    </source>
</reference>